<proteinExistence type="predicted"/>
<evidence type="ECO:0000313" key="1">
    <source>
        <dbReference type="EMBL" id="AGF85024.1"/>
    </source>
</evidence>
<evidence type="ECO:0000313" key="2">
    <source>
        <dbReference type="Proteomes" id="UP000241071"/>
    </source>
</evidence>
<reference evidence="1 2" key="1">
    <citation type="submission" date="2012-10" db="EMBL/GenBank/DDBJ databases">
        <title>Complete genome sequence of Moumouvirus goulette.</title>
        <authorList>
            <person name="Fournous G."/>
            <person name="Bougalmi M."/>
            <person name="Colson P."/>
        </authorList>
    </citation>
    <scope>NUCLEOTIDE SEQUENCE [LARGE SCALE GENOMIC DNA]</scope>
</reference>
<gene>
    <name evidence="1" type="ORF">glt_00215</name>
</gene>
<dbReference type="SUPFAM" id="SSF48403">
    <property type="entry name" value="Ankyrin repeat"/>
    <property type="match status" value="1"/>
</dbReference>
<dbReference type="Pfam" id="PF12796">
    <property type="entry name" value="Ank_2"/>
    <property type="match status" value="1"/>
</dbReference>
<organism evidence="1 2">
    <name type="scientific">Moumouvirus goulette</name>
    <dbReference type="NCBI Taxonomy" id="1247379"/>
    <lineage>
        <taxon>Viruses</taxon>
        <taxon>Varidnaviria</taxon>
        <taxon>Bamfordvirae</taxon>
        <taxon>Nucleocytoviricota</taxon>
        <taxon>Megaviricetes</taxon>
        <taxon>Imitervirales</taxon>
        <taxon>Mimiviridae</taxon>
        <taxon>Megamimivirinae</taxon>
        <taxon>Moumouvirus</taxon>
        <taxon>Moumouvirus goulettemassiliense</taxon>
    </lineage>
</organism>
<dbReference type="InterPro" id="IPR002110">
    <property type="entry name" value="Ankyrin_rpt"/>
</dbReference>
<sequence>MTDFEKIEDSIRKILSNNNFYEDCYFFIKDIIRYNRYDCIETYYHIAKEYGIDKIDGLLLRVIDMKNIIIVKKLIDLGVDVNTPNTFPGKAIEYACQLYNCEKILDVLLKNGADLNINSNKFFQAACITNIEILQLLLDYGIVINESDPIIFSCICNLIKRKKYDKLSLLIKYGININTILQTCPLIFSDEEDKKTIDLLLDFDIDYYTIIKLLCGVNLKN</sequence>
<dbReference type="Proteomes" id="UP000241071">
    <property type="component" value="Segment"/>
</dbReference>
<dbReference type="EMBL" id="KC008572">
    <property type="protein sequence ID" value="AGF85024.1"/>
    <property type="molecule type" value="Genomic_DNA"/>
</dbReference>
<dbReference type="InterPro" id="IPR036770">
    <property type="entry name" value="Ankyrin_rpt-contain_sf"/>
</dbReference>
<dbReference type="Gene3D" id="1.25.40.20">
    <property type="entry name" value="Ankyrin repeat-containing domain"/>
    <property type="match status" value="1"/>
</dbReference>
<accession>M1PAY7</accession>
<protein>
    <submittedName>
        <fullName evidence="1">Repeat protein</fullName>
    </submittedName>
</protein>
<name>M1PAY7_9VIRU</name>
<keyword evidence="2" id="KW-1185">Reference proteome</keyword>